<comment type="caution">
    <text evidence="8">The sequence shown here is derived from an EMBL/GenBank/DDBJ whole genome shotgun (WGS) entry which is preliminary data.</text>
</comment>
<dbReference type="Gene3D" id="1.10.150.130">
    <property type="match status" value="1"/>
</dbReference>
<dbReference type="PANTHER" id="PTHR30349">
    <property type="entry name" value="PHAGE INTEGRASE-RELATED"/>
    <property type="match status" value="1"/>
</dbReference>
<dbReference type="InterPro" id="IPR004107">
    <property type="entry name" value="Integrase_SAM-like_N"/>
</dbReference>
<dbReference type="InterPro" id="IPR011010">
    <property type="entry name" value="DNA_brk_join_enz"/>
</dbReference>
<comment type="similarity">
    <text evidence="1">Belongs to the 'phage' integrase family.</text>
</comment>
<dbReference type="GO" id="GO:0015074">
    <property type="term" value="P:DNA integration"/>
    <property type="evidence" value="ECO:0007669"/>
    <property type="project" value="UniProtKB-KW"/>
</dbReference>
<evidence type="ECO:0000256" key="2">
    <source>
        <dbReference type="ARBA" id="ARBA00022908"/>
    </source>
</evidence>
<dbReference type="Gene3D" id="1.10.443.10">
    <property type="entry name" value="Intergrase catalytic core"/>
    <property type="match status" value="1"/>
</dbReference>
<organism evidence="8">
    <name type="scientific">Symploca sp. SIO1C4</name>
    <dbReference type="NCBI Taxonomy" id="2607765"/>
    <lineage>
        <taxon>Bacteria</taxon>
        <taxon>Bacillati</taxon>
        <taxon>Cyanobacteriota</taxon>
        <taxon>Cyanophyceae</taxon>
        <taxon>Coleofasciculales</taxon>
        <taxon>Coleofasciculaceae</taxon>
        <taxon>Symploca</taxon>
    </lineage>
</organism>
<evidence type="ECO:0000256" key="1">
    <source>
        <dbReference type="ARBA" id="ARBA00008857"/>
    </source>
</evidence>
<proteinExistence type="inferred from homology"/>
<dbReference type="InterPro" id="IPR010998">
    <property type="entry name" value="Integrase_recombinase_N"/>
</dbReference>
<dbReference type="InterPro" id="IPR002104">
    <property type="entry name" value="Integrase_catalytic"/>
</dbReference>
<dbReference type="GO" id="GO:0006310">
    <property type="term" value="P:DNA recombination"/>
    <property type="evidence" value="ECO:0007669"/>
    <property type="project" value="UniProtKB-KW"/>
</dbReference>
<dbReference type="PROSITE" id="PS51900">
    <property type="entry name" value="CB"/>
    <property type="match status" value="1"/>
</dbReference>
<dbReference type="PANTHER" id="PTHR30349:SF64">
    <property type="entry name" value="PROPHAGE INTEGRASE INTD-RELATED"/>
    <property type="match status" value="1"/>
</dbReference>
<evidence type="ECO:0000256" key="4">
    <source>
        <dbReference type="ARBA" id="ARBA00023172"/>
    </source>
</evidence>
<dbReference type="InterPro" id="IPR013762">
    <property type="entry name" value="Integrase-like_cat_sf"/>
</dbReference>
<dbReference type="Pfam" id="PF00589">
    <property type="entry name" value="Phage_integrase"/>
    <property type="match status" value="1"/>
</dbReference>
<reference evidence="8" key="1">
    <citation type="submission" date="2019-11" db="EMBL/GenBank/DDBJ databases">
        <title>Genomic insights into an expanded diversity of filamentous marine cyanobacteria reveals the extraordinary biosynthetic potential of Moorea and Okeania.</title>
        <authorList>
            <person name="Ferreira Leao T."/>
            <person name="Wang M."/>
            <person name="Moss N."/>
            <person name="Da Silva R."/>
            <person name="Sanders J."/>
            <person name="Nurk S."/>
            <person name="Gurevich A."/>
            <person name="Humphrey G."/>
            <person name="Reher R."/>
            <person name="Zhu Q."/>
            <person name="Belda-Ferre P."/>
            <person name="Glukhov E."/>
            <person name="Rex R."/>
            <person name="Dorrestein P.C."/>
            <person name="Knight R."/>
            <person name="Pevzner P."/>
            <person name="Gerwick W.H."/>
            <person name="Gerwick L."/>
        </authorList>
    </citation>
    <scope>NUCLEOTIDE SEQUENCE</scope>
    <source>
        <strain evidence="8">SIO1C4</strain>
    </source>
</reference>
<evidence type="ECO:0000256" key="3">
    <source>
        <dbReference type="ARBA" id="ARBA00023125"/>
    </source>
</evidence>
<feature type="domain" description="Core-binding (CB)" evidence="7">
    <location>
        <begin position="11"/>
        <end position="87"/>
    </location>
</feature>
<dbReference type="InterPro" id="IPR044068">
    <property type="entry name" value="CB"/>
</dbReference>
<dbReference type="EMBL" id="JAAHFQ010000462">
    <property type="protein sequence ID" value="NER29969.1"/>
    <property type="molecule type" value="Genomic_DNA"/>
</dbReference>
<evidence type="ECO:0000259" key="6">
    <source>
        <dbReference type="PROSITE" id="PS51898"/>
    </source>
</evidence>
<evidence type="ECO:0000256" key="5">
    <source>
        <dbReference type="PROSITE-ProRule" id="PRU01248"/>
    </source>
</evidence>
<dbReference type="SUPFAM" id="SSF56349">
    <property type="entry name" value="DNA breaking-rejoining enzymes"/>
    <property type="match status" value="1"/>
</dbReference>
<evidence type="ECO:0000313" key="8">
    <source>
        <dbReference type="EMBL" id="NER29969.1"/>
    </source>
</evidence>
<gene>
    <name evidence="8" type="ORF">F6J89_20705</name>
</gene>
<dbReference type="InterPro" id="IPR050090">
    <property type="entry name" value="Tyrosine_recombinase_XerCD"/>
</dbReference>
<dbReference type="Pfam" id="PF13495">
    <property type="entry name" value="Phage_int_SAM_4"/>
    <property type="match status" value="1"/>
</dbReference>
<feature type="domain" description="Tyr recombinase" evidence="6">
    <location>
        <begin position="108"/>
        <end position="287"/>
    </location>
</feature>
<dbReference type="GO" id="GO:0003677">
    <property type="term" value="F:DNA binding"/>
    <property type="evidence" value="ECO:0007669"/>
    <property type="project" value="UniProtKB-UniRule"/>
</dbReference>
<evidence type="ECO:0000259" key="7">
    <source>
        <dbReference type="PROSITE" id="PS51900"/>
    </source>
</evidence>
<sequence length="289" mass="32111">MTVRVQEKASTATEQLLSMWLHGKSRQTADYYRRSAKHFLKFVGKPLHLVTLAEVQGFATSLEEQGLAASTQRTMMAAVKSLLSFGVKVEVLPKNVGAPVVLPKAPDTLAERLLSEIEVLTIIDLETHPRNRAILRLLYYGGLRASELCALKWKHLSVRDKGGQVSIFGKGRKTRTVLVPASLWIELMRLRGDAEEEEPVFRSQKKSHDGCGHLTREWVHKIVRAAARRARIPGKVSPHALRHAHASHSLERGAKIHLVQATLGHSSVAVTGRYLHARPEDSSGLYLPT</sequence>
<name>A0A6B3NA53_9CYAN</name>
<protein>
    <submittedName>
        <fullName evidence="8">Tyrosine-type recombinase/integrase</fullName>
    </submittedName>
</protein>
<accession>A0A6B3NA53</accession>
<dbReference type="PROSITE" id="PS51898">
    <property type="entry name" value="TYR_RECOMBINASE"/>
    <property type="match status" value="1"/>
</dbReference>
<keyword evidence="4" id="KW-0233">DNA recombination</keyword>
<keyword evidence="2" id="KW-0229">DNA integration</keyword>
<keyword evidence="3 5" id="KW-0238">DNA-binding</keyword>
<dbReference type="AlphaFoldDB" id="A0A6B3NA53"/>